<sequence>MRNDAAAAARAGTLLAHSTFDGRELRFNDARVQELRSNLANQNLYTVSKNISAKFPLRYLWKINCIGVNPSTLAKLGSAPLLNSNWTAFLFWNATAKCNGVLPNLFLTLIGTVCWLSSMMPKNNSIESLSSSLLDIKCRNVSPTSLAEFGFAPLRRSDSIATSLPKREAKCNVFLIRDQWSTRTSRKTIFKKLVREELCYALYCHITIGSNGCWCIPSAASAAVAAMYTRTLAERLQRANRATTASHVQFTTDCTVWKLTRARRHSCYCWTRPLVGHVLLDFFILKALISLTERALSRTQNVTTRVLYSLVHEQQQHQQLRRCTPSSVTYINICCVYSSSETTTTTTRGAHEPILLSAVKENSVQSFHREFSGTSPSSRIRVRSCSKRNIPNSLSSNLWSALSALSCTNPRKSLPGTVSASLFFPHLAAHPDVRTHSQIGQSIE</sequence>
<organism evidence="1 2">
    <name type="scientific">Trichogramma brassicae</name>
    <dbReference type="NCBI Taxonomy" id="86971"/>
    <lineage>
        <taxon>Eukaryota</taxon>
        <taxon>Metazoa</taxon>
        <taxon>Ecdysozoa</taxon>
        <taxon>Arthropoda</taxon>
        <taxon>Hexapoda</taxon>
        <taxon>Insecta</taxon>
        <taxon>Pterygota</taxon>
        <taxon>Neoptera</taxon>
        <taxon>Endopterygota</taxon>
        <taxon>Hymenoptera</taxon>
        <taxon>Apocrita</taxon>
        <taxon>Proctotrupomorpha</taxon>
        <taxon>Chalcidoidea</taxon>
        <taxon>Trichogrammatidae</taxon>
        <taxon>Trichogramma</taxon>
    </lineage>
</organism>
<evidence type="ECO:0000313" key="2">
    <source>
        <dbReference type="Proteomes" id="UP000479190"/>
    </source>
</evidence>
<reference evidence="1 2" key="1">
    <citation type="submission" date="2020-02" db="EMBL/GenBank/DDBJ databases">
        <authorList>
            <person name="Ferguson B K."/>
        </authorList>
    </citation>
    <scope>NUCLEOTIDE SEQUENCE [LARGE SCALE GENOMIC DNA]</scope>
</reference>
<dbReference type="AlphaFoldDB" id="A0A6H5I3R7"/>
<protein>
    <submittedName>
        <fullName evidence="1">Uncharacterized protein</fullName>
    </submittedName>
</protein>
<gene>
    <name evidence="1" type="ORF">TBRA_LOCUS3806</name>
</gene>
<name>A0A6H5I3R7_9HYME</name>
<dbReference type="EMBL" id="CADCXV010000657">
    <property type="protein sequence ID" value="CAB0031848.1"/>
    <property type="molecule type" value="Genomic_DNA"/>
</dbReference>
<evidence type="ECO:0000313" key="1">
    <source>
        <dbReference type="EMBL" id="CAB0031848.1"/>
    </source>
</evidence>
<accession>A0A6H5I3R7</accession>
<dbReference type="Proteomes" id="UP000479190">
    <property type="component" value="Unassembled WGS sequence"/>
</dbReference>
<keyword evidence="2" id="KW-1185">Reference proteome</keyword>
<proteinExistence type="predicted"/>